<evidence type="ECO:0000313" key="1">
    <source>
        <dbReference type="EMBL" id="SMC67057.1"/>
    </source>
</evidence>
<organism evidence="1 2">
    <name type="scientific">Aristaeella lactis</name>
    <dbReference type="NCBI Taxonomy" id="3046383"/>
    <lineage>
        <taxon>Bacteria</taxon>
        <taxon>Bacillati</taxon>
        <taxon>Bacillota</taxon>
        <taxon>Clostridia</taxon>
        <taxon>Eubacteriales</taxon>
        <taxon>Aristaeellaceae</taxon>
        <taxon>Aristaeella</taxon>
    </lineage>
</organism>
<dbReference type="Proteomes" id="UP000192328">
    <property type="component" value="Unassembled WGS sequence"/>
</dbReference>
<gene>
    <name evidence="1" type="ORF">SAMN06297397_1903</name>
</gene>
<name>A0AC61PM22_9FIRM</name>
<evidence type="ECO:0000313" key="2">
    <source>
        <dbReference type="Proteomes" id="UP000192328"/>
    </source>
</evidence>
<accession>A0AC61PM22</accession>
<proteinExistence type="predicted"/>
<reference evidence="1" key="1">
    <citation type="submission" date="2017-04" db="EMBL/GenBank/DDBJ databases">
        <authorList>
            <person name="Varghese N."/>
            <person name="Submissions S."/>
        </authorList>
    </citation>
    <scope>NUCLEOTIDE SEQUENCE</scope>
    <source>
        <strain evidence="1">WTE2008</strain>
    </source>
</reference>
<keyword evidence="2" id="KW-1185">Reference proteome</keyword>
<sequence length="283" mass="31323">MLTDAFLCRLDTLALAMRGRAQGGAGGSRRSRQTGSSAEFSDYREYIPGDDIRRLDWNAYARFDKLFLKLFMEEQESQVTILLDASASMGAKWASARLAAEAVGYLALTGGDRLCLHCLKDGRATRFPQLSGRAAFPRLTGWLDTCVPDGKADTLTETVKRAEGLKKGLCFLITDGYTEDALKETLDYLRYMRQETAVIHVLSAGELRPELDGAMRLTDSESGEHIDLIADRSALDAYKDALNAFLKDVRENCSSRETGYLLLDSGEPFEECFIPLLSKSGMI</sequence>
<dbReference type="EMBL" id="FWXZ01000003">
    <property type="protein sequence ID" value="SMC67057.1"/>
    <property type="molecule type" value="Genomic_DNA"/>
</dbReference>
<comment type="caution">
    <text evidence="1">The sequence shown here is derived from an EMBL/GenBank/DDBJ whole genome shotgun (WGS) entry which is preliminary data.</text>
</comment>
<protein>
    <submittedName>
        <fullName evidence="1">Uncharacterized protein</fullName>
    </submittedName>
</protein>